<name>A0A1Q9BQ07_SYMMI</name>
<reference evidence="2 3" key="1">
    <citation type="submission" date="2016-02" db="EMBL/GenBank/DDBJ databases">
        <title>Genome analysis of coral dinoflagellate symbionts highlights evolutionary adaptations to a symbiotic lifestyle.</title>
        <authorList>
            <person name="Aranda M."/>
            <person name="Li Y."/>
            <person name="Liew Y.J."/>
            <person name="Baumgarten S."/>
            <person name="Simakov O."/>
            <person name="Wilson M."/>
            <person name="Piel J."/>
            <person name="Ashoor H."/>
            <person name="Bougouffa S."/>
            <person name="Bajic V.B."/>
            <person name="Ryu T."/>
            <person name="Ravasi T."/>
            <person name="Bayer T."/>
            <person name="Micklem G."/>
            <person name="Kim H."/>
            <person name="Bhak J."/>
            <person name="Lajeunesse T.C."/>
            <person name="Voolstra C.R."/>
        </authorList>
    </citation>
    <scope>NUCLEOTIDE SEQUENCE [LARGE SCALE GENOMIC DNA]</scope>
    <source>
        <strain evidence="2 3">CCMP2467</strain>
    </source>
</reference>
<protein>
    <recommendedName>
        <fullName evidence="1">EF-hand domain-containing protein</fullName>
    </recommendedName>
</protein>
<dbReference type="GO" id="GO:0005509">
    <property type="term" value="F:calcium ion binding"/>
    <property type="evidence" value="ECO:0007669"/>
    <property type="project" value="InterPro"/>
</dbReference>
<gene>
    <name evidence="2" type="ORF">AK812_SmicGene48279</name>
</gene>
<feature type="domain" description="EF-hand" evidence="1">
    <location>
        <begin position="1"/>
        <end position="28"/>
    </location>
</feature>
<dbReference type="Proteomes" id="UP000186817">
    <property type="component" value="Unassembled WGS sequence"/>
</dbReference>
<dbReference type="AlphaFoldDB" id="A0A1Q9BQ07"/>
<evidence type="ECO:0000313" key="3">
    <source>
        <dbReference type="Proteomes" id="UP000186817"/>
    </source>
</evidence>
<proteinExistence type="predicted"/>
<accession>A0A1Q9BQ07</accession>
<dbReference type="PROSITE" id="PS00018">
    <property type="entry name" value="EF_HAND_1"/>
    <property type="match status" value="1"/>
</dbReference>
<organism evidence="2 3">
    <name type="scientific">Symbiodinium microadriaticum</name>
    <name type="common">Dinoflagellate</name>
    <name type="synonym">Zooxanthella microadriatica</name>
    <dbReference type="NCBI Taxonomy" id="2951"/>
    <lineage>
        <taxon>Eukaryota</taxon>
        <taxon>Sar</taxon>
        <taxon>Alveolata</taxon>
        <taxon>Dinophyceae</taxon>
        <taxon>Suessiales</taxon>
        <taxon>Symbiodiniaceae</taxon>
        <taxon>Symbiodinium</taxon>
    </lineage>
</organism>
<dbReference type="InterPro" id="IPR018247">
    <property type="entry name" value="EF_Hand_1_Ca_BS"/>
</dbReference>
<evidence type="ECO:0000259" key="1">
    <source>
        <dbReference type="PROSITE" id="PS50222"/>
    </source>
</evidence>
<sequence length="29" mass="3261">AFRCLDRNGDGVLTVEEVIPKRNYFGAYG</sequence>
<dbReference type="EMBL" id="LSRX01007492">
    <property type="protein sequence ID" value="OLP72197.1"/>
    <property type="molecule type" value="Genomic_DNA"/>
</dbReference>
<keyword evidence="3" id="KW-1185">Reference proteome</keyword>
<comment type="caution">
    <text evidence="2">The sequence shown here is derived from an EMBL/GenBank/DDBJ whole genome shotgun (WGS) entry which is preliminary data.</text>
</comment>
<dbReference type="PROSITE" id="PS50222">
    <property type="entry name" value="EF_HAND_2"/>
    <property type="match status" value="1"/>
</dbReference>
<feature type="non-terminal residue" evidence="2">
    <location>
        <position position="1"/>
    </location>
</feature>
<evidence type="ECO:0000313" key="2">
    <source>
        <dbReference type="EMBL" id="OLP72197.1"/>
    </source>
</evidence>
<dbReference type="InterPro" id="IPR002048">
    <property type="entry name" value="EF_hand_dom"/>
</dbReference>